<feature type="transmembrane region" description="Helical" evidence="3">
    <location>
        <begin position="165"/>
        <end position="185"/>
    </location>
</feature>
<evidence type="ECO:0000313" key="6">
    <source>
        <dbReference type="EMBL" id="GLI02145.1"/>
    </source>
</evidence>
<proteinExistence type="predicted"/>
<dbReference type="SUPFAM" id="SSF81296">
    <property type="entry name" value="E set domains"/>
    <property type="match status" value="1"/>
</dbReference>
<evidence type="ECO:0000313" key="7">
    <source>
        <dbReference type="Proteomes" id="UP001144280"/>
    </source>
</evidence>
<reference evidence="6" key="1">
    <citation type="submission" date="2022-12" db="EMBL/GenBank/DDBJ databases">
        <title>New Phytohabitans aurantiacus sp. RD004123 nov., an actinomycete isolated from soil.</title>
        <authorList>
            <person name="Triningsih D.W."/>
            <person name="Harunari E."/>
            <person name="Igarashi Y."/>
        </authorList>
    </citation>
    <scope>NUCLEOTIDE SEQUENCE</scope>
    <source>
        <strain evidence="6">RD004123</strain>
    </source>
</reference>
<evidence type="ECO:0000256" key="4">
    <source>
        <dbReference type="SAM" id="SignalP"/>
    </source>
</evidence>
<keyword evidence="3" id="KW-1133">Transmembrane helix</keyword>
<evidence type="ECO:0000256" key="1">
    <source>
        <dbReference type="ARBA" id="ARBA00022729"/>
    </source>
</evidence>
<keyword evidence="7" id="KW-1185">Reference proteome</keyword>
<evidence type="ECO:0000259" key="5">
    <source>
        <dbReference type="Pfam" id="PF04234"/>
    </source>
</evidence>
<dbReference type="Proteomes" id="UP001144280">
    <property type="component" value="Unassembled WGS sequence"/>
</dbReference>
<keyword evidence="2" id="KW-0186">Copper</keyword>
<protein>
    <recommendedName>
        <fullName evidence="5">CopC domain-containing protein</fullName>
    </recommendedName>
</protein>
<dbReference type="InterPro" id="IPR014755">
    <property type="entry name" value="Cu-Rt/internalin_Ig-like"/>
</dbReference>
<evidence type="ECO:0000256" key="2">
    <source>
        <dbReference type="ARBA" id="ARBA00023008"/>
    </source>
</evidence>
<feature type="signal peptide" evidence="4">
    <location>
        <begin position="1"/>
        <end position="29"/>
    </location>
</feature>
<dbReference type="Pfam" id="PF04234">
    <property type="entry name" value="CopC"/>
    <property type="match status" value="1"/>
</dbReference>
<gene>
    <name evidence="6" type="ORF">Pa4123_74230</name>
</gene>
<keyword evidence="3" id="KW-0812">Transmembrane</keyword>
<organism evidence="6 7">
    <name type="scientific">Phytohabitans aurantiacus</name>
    <dbReference type="NCBI Taxonomy" id="3016789"/>
    <lineage>
        <taxon>Bacteria</taxon>
        <taxon>Bacillati</taxon>
        <taxon>Actinomycetota</taxon>
        <taxon>Actinomycetes</taxon>
        <taxon>Micromonosporales</taxon>
        <taxon>Micromonosporaceae</taxon>
    </lineage>
</organism>
<keyword evidence="1 4" id="KW-0732">Signal</keyword>
<dbReference type="EMBL" id="BSDI01000055">
    <property type="protein sequence ID" value="GLI02145.1"/>
    <property type="molecule type" value="Genomic_DNA"/>
</dbReference>
<feature type="domain" description="CopC" evidence="5">
    <location>
        <begin position="30"/>
        <end position="121"/>
    </location>
</feature>
<comment type="caution">
    <text evidence="6">The sequence shown here is derived from an EMBL/GenBank/DDBJ whole genome shotgun (WGS) entry which is preliminary data.</text>
</comment>
<dbReference type="InterPro" id="IPR007348">
    <property type="entry name" value="CopC_dom"/>
</dbReference>
<feature type="chain" id="PRO_5047361007" description="CopC domain-containing protein" evidence="4">
    <location>
        <begin position="30"/>
        <end position="196"/>
    </location>
</feature>
<dbReference type="InterPro" id="IPR014756">
    <property type="entry name" value="Ig_E-set"/>
</dbReference>
<sequence length="196" mass="19420">MTRNRPLAAVAAVLAGALAVLLPAAPAQAHTELSRTSPAAKSTVTKPLTQVTLTFSGLIKKAGTTVAVTGPDKVSYSAGAAGVLDKTITQPVNALPVGAITVAWRTTASDGHVLQGSFTFTNQAAPPAPTPSPTEAPTPTVAATTAAAQTPVPAASSDESSSSTGLWVVGGIALVVLALVGGLLWRRRRPATGAGG</sequence>
<dbReference type="RefSeq" id="WP_281903631.1">
    <property type="nucleotide sequence ID" value="NZ_BSDI01000055.1"/>
</dbReference>
<accession>A0ABQ5R615</accession>
<dbReference type="Gene3D" id="2.60.40.1220">
    <property type="match status" value="1"/>
</dbReference>
<evidence type="ECO:0000256" key="3">
    <source>
        <dbReference type="SAM" id="Phobius"/>
    </source>
</evidence>
<keyword evidence="3" id="KW-0472">Membrane</keyword>
<name>A0ABQ5R615_9ACTN</name>